<accession>A0AAE6TNE9</accession>
<name>A0AAE6TNE9_STRPT</name>
<keyword evidence="1" id="KW-1133">Transmembrane helix</keyword>
<evidence type="ECO:0000313" key="2">
    <source>
        <dbReference type="EMBL" id="QEV53717.1"/>
    </source>
</evidence>
<evidence type="ECO:0000256" key="1">
    <source>
        <dbReference type="SAM" id="Phobius"/>
    </source>
</evidence>
<keyword evidence="1" id="KW-0812">Transmembrane</keyword>
<dbReference type="AlphaFoldDB" id="A0AAE6TNE9"/>
<protein>
    <submittedName>
        <fullName evidence="2">Uncharacterized protein</fullName>
    </submittedName>
</protein>
<feature type="transmembrane region" description="Helical" evidence="1">
    <location>
        <begin position="29"/>
        <end position="56"/>
    </location>
</feature>
<dbReference type="Proteomes" id="UP000325458">
    <property type="component" value="Chromosome"/>
</dbReference>
<evidence type="ECO:0000313" key="3">
    <source>
        <dbReference type="Proteomes" id="UP000325458"/>
    </source>
</evidence>
<sequence length="65" mass="6638">MGGEERTSGESRAAWDDDGEYHAAVGRSWVMVGIAVMCVLALVGVALVGLLGVFGVSEVLSIVSG</sequence>
<gene>
    <name evidence="2" type="ORF">CP981_20505</name>
</gene>
<proteinExistence type="predicted"/>
<organism evidence="2 3">
    <name type="scientific">Streptomyces platensis</name>
    <dbReference type="NCBI Taxonomy" id="58346"/>
    <lineage>
        <taxon>Bacteria</taxon>
        <taxon>Bacillati</taxon>
        <taxon>Actinomycetota</taxon>
        <taxon>Actinomycetes</taxon>
        <taxon>Kitasatosporales</taxon>
        <taxon>Streptomycetaceae</taxon>
        <taxon>Streptomyces</taxon>
    </lineage>
</organism>
<keyword evidence="1" id="KW-0472">Membrane</keyword>
<reference evidence="2 3" key="1">
    <citation type="submission" date="2017-09" db="EMBL/GenBank/DDBJ databases">
        <authorList>
            <person name="Lee N."/>
            <person name="Cho B.-K."/>
        </authorList>
    </citation>
    <scope>NUCLEOTIDE SEQUENCE [LARGE SCALE GENOMIC DNA]</scope>
    <source>
        <strain evidence="2 3">ATCC 23948</strain>
    </source>
</reference>
<dbReference type="EMBL" id="CP023691">
    <property type="protein sequence ID" value="QEV53717.1"/>
    <property type="molecule type" value="Genomic_DNA"/>
</dbReference>
<dbReference type="KEGG" id="spla:CP981_20505"/>